<protein>
    <recommendedName>
        <fullName evidence="2 4">Cell division topological specificity factor</fullName>
    </recommendedName>
</protein>
<evidence type="ECO:0000256" key="2">
    <source>
        <dbReference type="ARBA" id="ARBA00020112"/>
    </source>
</evidence>
<dbReference type="InterPro" id="IPR036707">
    <property type="entry name" value="MinE_sf"/>
</dbReference>
<keyword evidence="4 5" id="KW-0132">Cell division</keyword>
<dbReference type="GO" id="GO:0051301">
    <property type="term" value="P:cell division"/>
    <property type="evidence" value="ECO:0007669"/>
    <property type="project" value="UniProtKB-KW"/>
</dbReference>
<comment type="function">
    <text evidence="3 4">Prevents the cell division inhibition by proteins MinC and MinD at internal division sites while permitting inhibition at polar sites. This ensures cell division at the proper site by restricting the formation of a division septum at the midpoint of the long axis of the cell.</text>
</comment>
<dbReference type="AlphaFoldDB" id="A0A0D6Q0J6"/>
<dbReference type="RefSeq" id="WP_010507107.1">
    <property type="nucleotide sequence ID" value="NZ_BANI01000067.1"/>
</dbReference>
<gene>
    <name evidence="4" type="primary">minE</name>
    <name evidence="5" type="ORF">Geu3261_0073_009</name>
</gene>
<dbReference type="InterPro" id="IPR005527">
    <property type="entry name" value="MinE"/>
</dbReference>
<accession>A0A0D6Q0J6</accession>
<evidence type="ECO:0000256" key="1">
    <source>
        <dbReference type="ARBA" id="ARBA00008168"/>
    </source>
</evidence>
<organism evidence="5 6">
    <name type="scientific">Komagataeibacter europaeus NBRC 3261</name>
    <dbReference type="NCBI Taxonomy" id="1234669"/>
    <lineage>
        <taxon>Bacteria</taxon>
        <taxon>Pseudomonadati</taxon>
        <taxon>Pseudomonadota</taxon>
        <taxon>Alphaproteobacteria</taxon>
        <taxon>Acetobacterales</taxon>
        <taxon>Acetobacteraceae</taxon>
        <taxon>Komagataeibacter</taxon>
    </lineage>
</organism>
<dbReference type="HAMAP" id="MF_00262">
    <property type="entry name" value="MinE"/>
    <property type="match status" value="1"/>
</dbReference>
<comment type="similarity">
    <text evidence="1 4">Belongs to the MinE family.</text>
</comment>
<dbReference type="SUPFAM" id="SSF55229">
    <property type="entry name" value="Cell division protein MinE topological specificity domain"/>
    <property type="match status" value="1"/>
</dbReference>
<comment type="caution">
    <text evidence="5">The sequence shown here is derived from an EMBL/GenBank/DDBJ whole genome shotgun (WGS) entry which is preliminary data.</text>
</comment>
<dbReference type="GO" id="GO:0032955">
    <property type="term" value="P:regulation of division septum assembly"/>
    <property type="evidence" value="ECO:0007669"/>
    <property type="project" value="InterPro"/>
</dbReference>
<name>A0A0D6Q0J6_KOMEU</name>
<evidence type="ECO:0000313" key="6">
    <source>
        <dbReference type="Proteomes" id="UP000032675"/>
    </source>
</evidence>
<dbReference type="Pfam" id="PF03776">
    <property type="entry name" value="MinE"/>
    <property type="match status" value="1"/>
</dbReference>
<dbReference type="EMBL" id="BANI01000067">
    <property type="protein sequence ID" value="GAN96515.1"/>
    <property type="molecule type" value="Genomic_DNA"/>
</dbReference>
<reference evidence="5 6" key="1">
    <citation type="submission" date="2012-11" db="EMBL/GenBank/DDBJ databases">
        <title>Whole genome sequence of Gluconacetobacter europaeus NBRC3261.</title>
        <authorList>
            <person name="Azuma Y."/>
            <person name="Higashiura N."/>
            <person name="Hirakawa H."/>
            <person name="Matsushita K."/>
        </authorList>
    </citation>
    <scope>NUCLEOTIDE SEQUENCE [LARGE SCALE GENOMIC DNA]</scope>
    <source>
        <strain evidence="5 6">NBRC 3261</strain>
    </source>
</reference>
<evidence type="ECO:0000256" key="3">
    <source>
        <dbReference type="ARBA" id="ARBA00025265"/>
    </source>
</evidence>
<dbReference type="Proteomes" id="UP000032675">
    <property type="component" value="Unassembled WGS sequence"/>
</dbReference>
<proteinExistence type="inferred from homology"/>
<sequence>MGLFDTLFGRGTKTSAPVARDRLQILLAHERTGDGNESDLLSKLQAEILEVIKRHIPVEQEKVQVKLDRGNSVSMLEIDIEVPQIRTPGRP</sequence>
<evidence type="ECO:0000313" key="5">
    <source>
        <dbReference type="EMBL" id="GAN96515.1"/>
    </source>
</evidence>
<dbReference type="NCBIfam" id="TIGR01215">
    <property type="entry name" value="minE"/>
    <property type="match status" value="1"/>
</dbReference>
<keyword evidence="4" id="KW-0131">Cell cycle</keyword>
<dbReference type="NCBIfam" id="NF001422">
    <property type="entry name" value="PRK00296.1"/>
    <property type="match status" value="1"/>
</dbReference>
<evidence type="ECO:0000256" key="4">
    <source>
        <dbReference type="HAMAP-Rule" id="MF_00262"/>
    </source>
</evidence>
<dbReference type="Gene3D" id="3.30.1070.10">
    <property type="entry name" value="Cell division topological specificity factor MinE"/>
    <property type="match status" value="1"/>
</dbReference>